<dbReference type="GO" id="GO:0033705">
    <property type="term" value="F:GDP-4-dehydro-6-deoxy-D-mannose reductase activity"/>
    <property type="evidence" value="ECO:0007669"/>
    <property type="project" value="UniProtKB-EC"/>
</dbReference>
<evidence type="ECO:0000256" key="1">
    <source>
        <dbReference type="SAM" id="MobiDB-lite"/>
    </source>
</evidence>
<keyword evidence="3" id="KW-0560">Oxidoreductase</keyword>
<reference evidence="3" key="1">
    <citation type="submission" date="2017-03" db="EMBL/GenBank/DDBJ databases">
        <authorList>
            <consortium name="AG Boll"/>
        </authorList>
    </citation>
    <scope>NUCLEOTIDE SEQUENCE [LARGE SCALE GENOMIC DNA]</scope>
    <source>
        <strain evidence="3">Chol</strain>
    </source>
</reference>
<name>A0A7Z7HQ49_9PROT</name>
<dbReference type="SUPFAM" id="SSF51735">
    <property type="entry name" value="NAD(P)-binding Rossmann-fold domains"/>
    <property type="match status" value="1"/>
</dbReference>
<gene>
    <name evidence="3" type="primary">rmd</name>
    <name evidence="3" type="ORF">SDENCHOL_10590</name>
</gene>
<dbReference type="EC" id="1.1.1.281" evidence="3"/>
<protein>
    <submittedName>
        <fullName evidence="3">GDP-6-deoxy-D-mannose reductase</fullName>
        <ecNumber evidence="3">1.1.1.281</ecNumber>
    </submittedName>
</protein>
<feature type="compositionally biased region" description="Gly residues" evidence="1">
    <location>
        <begin position="320"/>
        <end position="332"/>
    </location>
</feature>
<dbReference type="InterPro" id="IPR036291">
    <property type="entry name" value="NAD(P)-bd_dom_sf"/>
</dbReference>
<dbReference type="AlphaFoldDB" id="A0A7Z7HQ49"/>
<organism evidence="3 4">
    <name type="scientific">Sterolibacterium denitrificans</name>
    <dbReference type="NCBI Taxonomy" id="157592"/>
    <lineage>
        <taxon>Bacteria</taxon>
        <taxon>Pseudomonadati</taxon>
        <taxon>Pseudomonadota</taxon>
        <taxon>Betaproteobacteria</taxon>
        <taxon>Nitrosomonadales</taxon>
        <taxon>Sterolibacteriaceae</taxon>
        <taxon>Sterolibacterium</taxon>
    </lineage>
</organism>
<dbReference type="InterPro" id="IPR016040">
    <property type="entry name" value="NAD(P)-bd_dom"/>
</dbReference>
<feature type="domain" description="NAD(P)-binding" evidence="2">
    <location>
        <begin position="40"/>
        <end position="295"/>
    </location>
</feature>
<keyword evidence="4" id="KW-1185">Reference proteome</keyword>
<dbReference type="Gene3D" id="3.40.50.720">
    <property type="entry name" value="NAD(P)-binding Rossmann-like Domain"/>
    <property type="match status" value="1"/>
</dbReference>
<evidence type="ECO:0000259" key="2">
    <source>
        <dbReference type="Pfam" id="PF16363"/>
    </source>
</evidence>
<sequence length="332" mass="35958">MMKRLFLTGETGFVGRIFHGMAGEIVRNYGWELIPAGGKYDLRDTDSLNRILQHARPDGVIHLAGQSFIPDAIGNAAQVLEVNLLGTLHLLQALKHNGFCGDFLYVSSGDVYGQAAPEALPIRETHPVLPHNAYAISKIGAEMLCAQWSGDAPWRIVVARPFNHIGPGQRLQFVASSIARQMARIRLGLSEAVIEIGDVDVTRDFLDVRDVVHAYMGLLAAGEHGGVYNVCSNTETSIRELLDRLARIGGAEPEIRQLQALRRPAGQRRVRGDNGKLCAATGWQPRIPLDQSLRDVLAHWERVESAAALPAPARPSGDAAYGGHGGQGGIHA</sequence>
<evidence type="ECO:0000313" key="4">
    <source>
        <dbReference type="Proteomes" id="UP000242886"/>
    </source>
</evidence>
<dbReference type="Gene3D" id="3.90.25.10">
    <property type="entry name" value="UDP-galactose 4-epimerase, domain 1"/>
    <property type="match status" value="1"/>
</dbReference>
<evidence type="ECO:0000313" key="3">
    <source>
        <dbReference type="EMBL" id="SMB22446.1"/>
    </source>
</evidence>
<dbReference type="EMBL" id="LT837803">
    <property type="protein sequence ID" value="SMB22446.1"/>
    <property type="molecule type" value="Genomic_DNA"/>
</dbReference>
<proteinExistence type="predicted"/>
<accession>A0A7Z7HQ49</accession>
<dbReference type="PANTHER" id="PTHR43000">
    <property type="entry name" value="DTDP-D-GLUCOSE 4,6-DEHYDRATASE-RELATED"/>
    <property type="match status" value="1"/>
</dbReference>
<dbReference type="RefSeq" id="WP_154715978.1">
    <property type="nucleotide sequence ID" value="NZ_LT837803.1"/>
</dbReference>
<feature type="region of interest" description="Disordered" evidence="1">
    <location>
        <begin position="309"/>
        <end position="332"/>
    </location>
</feature>
<dbReference type="Proteomes" id="UP000242886">
    <property type="component" value="Chromosome SDENCHOL"/>
</dbReference>
<dbReference type="Pfam" id="PF16363">
    <property type="entry name" value="GDP_Man_Dehyd"/>
    <property type="match status" value="1"/>
</dbReference>